<accession>W8X5H5</accession>
<dbReference type="Proteomes" id="UP000019805">
    <property type="component" value="Chromosome"/>
</dbReference>
<dbReference type="RefSeq" id="WP_084330687.1">
    <property type="nucleotide sequence ID" value="NZ_HG916765.1"/>
</dbReference>
<evidence type="ECO:0000313" key="3">
    <source>
        <dbReference type="Proteomes" id="UP000019805"/>
    </source>
</evidence>
<name>W8X5H5_CASD6</name>
<evidence type="ECO:0008006" key="4">
    <source>
        <dbReference type="Google" id="ProtNLM"/>
    </source>
</evidence>
<dbReference type="Pfam" id="PF13310">
    <property type="entry name" value="Virulence_RhuM"/>
    <property type="match status" value="1"/>
</dbReference>
<organism evidence="2 3">
    <name type="scientific">Castellaniella defragrans (strain DSM 12143 / CCUG 39792 / 65Phen)</name>
    <name type="common">Alcaligenes defragrans</name>
    <dbReference type="NCBI Taxonomy" id="1437824"/>
    <lineage>
        <taxon>Bacteria</taxon>
        <taxon>Pseudomonadati</taxon>
        <taxon>Pseudomonadota</taxon>
        <taxon>Betaproteobacteria</taxon>
        <taxon>Burkholderiales</taxon>
        <taxon>Alcaligenaceae</taxon>
        <taxon>Castellaniella</taxon>
    </lineage>
</organism>
<dbReference type="PANTHER" id="PTHR35810:SF1">
    <property type="entry name" value="CYTOPLASMIC PROTEIN"/>
    <property type="match status" value="1"/>
</dbReference>
<dbReference type="EMBL" id="HG916765">
    <property type="protein sequence ID" value="CDM25176.1"/>
    <property type="molecule type" value="Genomic_DNA"/>
</dbReference>
<evidence type="ECO:0000313" key="2">
    <source>
        <dbReference type="EMBL" id="CDM25176.1"/>
    </source>
</evidence>
<evidence type="ECO:0000256" key="1">
    <source>
        <dbReference type="SAM" id="MobiDB-lite"/>
    </source>
</evidence>
<reference evidence="2 3" key="1">
    <citation type="journal article" date="2014" name="BMC Microbiol.">
        <title>The oxygen-independent metabolism of cyclic monoterpenes in Castellaniella defragrans 65Phen.</title>
        <authorList>
            <person name="Petasch J."/>
            <person name="Disch E.M."/>
            <person name="Markert S."/>
            <person name="Becher D."/>
            <person name="Schweder T."/>
            <person name="Huttel B."/>
            <person name="Reinhardt R."/>
            <person name="Harder J."/>
        </authorList>
    </citation>
    <scope>NUCLEOTIDE SEQUENCE [LARGE SCALE GENOMIC DNA]</scope>
    <source>
        <strain evidence="2">65Phen</strain>
    </source>
</reference>
<gene>
    <name evidence="2" type="ORF">BN940_13636</name>
</gene>
<dbReference type="KEGG" id="cdn:BN940_13636"/>
<dbReference type="HOGENOM" id="CLU_2407863_0_0_4"/>
<dbReference type="PANTHER" id="PTHR35810">
    <property type="entry name" value="CYTOPLASMIC PROTEIN-RELATED"/>
    <property type="match status" value="1"/>
</dbReference>
<protein>
    <recommendedName>
        <fullName evidence="4">DNA-binding protein in cluster with Type I restriction-modification system</fullName>
    </recommendedName>
</protein>
<dbReference type="PATRIC" id="fig|1437824.5.peg.2693"/>
<dbReference type="InterPro" id="IPR011204">
    <property type="entry name" value="Virulence_RhuM-like"/>
</dbReference>
<dbReference type="STRING" id="1437824.BN940_13636"/>
<sequence length="92" mass="10461">MPPGSAASRSTKAPSCFSVVRQEGHRQERRKLKHYNLDAIISAGYRVNSTRTTRFRQWATQVLRQHLTQGHTLSQQRFEQNAAELEVAPTLA</sequence>
<keyword evidence="3" id="KW-1185">Reference proteome</keyword>
<proteinExistence type="predicted"/>
<dbReference type="AlphaFoldDB" id="W8X5H5"/>
<dbReference type="eggNOG" id="COG3943">
    <property type="taxonomic scope" value="Bacteria"/>
</dbReference>
<feature type="region of interest" description="Disordered" evidence="1">
    <location>
        <begin position="1"/>
        <end position="25"/>
    </location>
</feature>